<dbReference type="NCBIfam" id="TIGR00227">
    <property type="entry name" value="ribD_Cterm"/>
    <property type="match status" value="1"/>
</dbReference>
<evidence type="ECO:0000313" key="20">
    <source>
        <dbReference type="Proteomes" id="UP000823927"/>
    </source>
</evidence>
<dbReference type="GO" id="GO:0008835">
    <property type="term" value="F:diaminohydroxyphosphoribosylaminopyrimidine deaminase activity"/>
    <property type="evidence" value="ECO:0007669"/>
    <property type="project" value="UniProtKB-EC"/>
</dbReference>
<feature type="binding site" evidence="16">
    <location>
        <position position="222"/>
    </location>
    <ligand>
        <name>NADP(+)</name>
        <dbReference type="ChEBI" id="CHEBI:58349"/>
    </ligand>
</feature>
<evidence type="ECO:0000256" key="10">
    <source>
        <dbReference type="ARBA" id="ARBA00023002"/>
    </source>
</evidence>
<proteinExistence type="inferred from homology"/>
<dbReference type="InterPro" id="IPR002125">
    <property type="entry name" value="CMP_dCMP_dom"/>
</dbReference>
<dbReference type="Pfam" id="PF01872">
    <property type="entry name" value="RibD_C"/>
    <property type="match status" value="1"/>
</dbReference>
<dbReference type="NCBIfam" id="TIGR00326">
    <property type="entry name" value="eubact_ribD"/>
    <property type="match status" value="1"/>
</dbReference>
<dbReference type="PANTHER" id="PTHR38011">
    <property type="entry name" value="DIHYDROFOLATE REDUCTASE FAMILY PROTEIN (AFU_ORTHOLOGUE AFUA_8G06820)"/>
    <property type="match status" value="1"/>
</dbReference>
<dbReference type="GO" id="GO:0050661">
    <property type="term" value="F:NADP binding"/>
    <property type="evidence" value="ECO:0007669"/>
    <property type="project" value="InterPro"/>
</dbReference>
<evidence type="ECO:0000256" key="14">
    <source>
        <dbReference type="PIRNR" id="PIRNR006769"/>
    </source>
</evidence>
<dbReference type="Pfam" id="PF00383">
    <property type="entry name" value="dCMP_cyt_deam_1"/>
    <property type="match status" value="1"/>
</dbReference>
<dbReference type="EC" id="3.5.4.26" evidence="14"/>
<dbReference type="Gene3D" id="3.40.140.10">
    <property type="entry name" value="Cytidine Deaminase, domain 2"/>
    <property type="match status" value="1"/>
</dbReference>
<evidence type="ECO:0000256" key="4">
    <source>
        <dbReference type="ARBA" id="ARBA00005259"/>
    </source>
</evidence>
<accession>A0A9D1F2S6</accession>
<keyword evidence="9 14" id="KW-0521">NADP</keyword>
<sequence>MKDDAYFMARALTLAQKGAGRVSPNPMVGAVLVKDGRIISEGYHKKYGGPHAERECLLNCTQDMDGAVLYVTLEPCCHYGKTPPCTQVIIDKGIRKVVVGAMDPNPLVAGKGIKVFRDHGIRVVTGVLEDECREQNRIFFHYITTGRPFVVLKYAMTMDGRIATRTGKSRWITGEAARRQVHADRNLFSAIMAGRGTVAADDPMLTCRIPQGRNPRRILCDSGLNISPEAKVIKTADKILTLIATCCKDTSRYRAYEAMGCKILFIPPSDNGCVDLKALMDQLGTMGIDSILLEGGPTLAWAALNAGIVSRVQAYIAPKIFGGTAAPGAVGGTGVALPDGAFLLKPVKMCRLGDDFFIESEVCPCLPES</sequence>
<feature type="binding site" evidence="16">
    <location>
        <position position="197"/>
    </location>
    <ligand>
        <name>NADP(+)</name>
        <dbReference type="ChEBI" id="CHEBI:58349"/>
    </ligand>
</feature>
<evidence type="ECO:0000313" key="19">
    <source>
        <dbReference type="EMBL" id="HIS45997.1"/>
    </source>
</evidence>
<evidence type="ECO:0000256" key="7">
    <source>
        <dbReference type="ARBA" id="ARBA00022801"/>
    </source>
</evidence>
<evidence type="ECO:0000256" key="12">
    <source>
        <dbReference type="ARBA" id="ARBA00049861"/>
    </source>
</evidence>
<keyword evidence="10 14" id="KW-0560">Oxidoreductase</keyword>
<feature type="binding site" evidence="16">
    <location>
        <position position="294"/>
    </location>
    <ligand>
        <name>substrate</name>
    </ligand>
</feature>
<dbReference type="CDD" id="cd01284">
    <property type="entry name" value="Riboflavin_deaminase-reductase"/>
    <property type="match status" value="1"/>
</dbReference>
<feature type="binding site" evidence="16">
    <location>
        <position position="155"/>
    </location>
    <ligand>
        <name>NADP(+)</name>
        <dbReference type="ChEBI" id="CHEBI:58349"/>
    </ligand>
</feature>
<feature type="binding site" evidence="16">
    <location>
        <position position="205"/>
    </location>
    <ligand>
        <name>substrate</name>
    </ligand>
</feature>
<reference evidence="19" key="2">
    <citation type="journal article" date="2021" name="PeerJ">
        <title>Extensive microbial diversity within the chicken gut microbiome revealed by metagenomics and culture.</title>
        <authorList>
            <person name="Gilroy R."/>
            <person name="Ravi A."/>
            <person name="Getino M."/>
            <person name="Pursley I."/>
            <person name="Horton D.L."/>
            <person name="Alikhan N.F."/>
            <person name="Baker D."/>
            <person name="Gharbi K."/>
            <person name="Hall N."/>
            <person name="Watson M."/>
            <person name="Adriaenssens E.M."/>
            <person name="Foster-Nyarko E."/>
            <person name="Jarju S."/>
            <person name="Secka A."/>
            <person name="Antonio M."/>
            <person name="Oren A."/>
            <person name="Chaudhuri R.R."/>
            <person name="La Ragione R."/>
            <person name="Hildebrand F."/>
            <person name="Pallen M.J."/>
        </authorList>
    </citation>
    <scope>NUCLEOTIDE SEQUENCE</scope>
    <source>
        <strain evidence="19">CHK178-757</strain>
    </source>
</reference>
<dbReference type="AlphaFoldDB" id="A0A9D1F2S6"/>
<keyword evidence="6 14" id="KW-0479">Metal-binding</keyword>
<comment type="similarity">
    <text evidence="4 14">In the N-terminal section; belongs to the cytidine and deoxycytidylate deaminase family.</text>
</comment>
<dbReference type="SUPFAM" id="SSF53597">
    <property type="entry name" value="Dihydrofolate reductase-like"/>
    <property type="match status" value="1"/>
</dbReference>
<dbReference type="PROSITE" id="PS51747">
    <property type="entry name" value="CYT_DCMP_DEAMINASES_2"/>
    <property type="match status" value="1"/>
</dbReference>
<feature type="domain" description="CMP/dCMP-type deaminase" evidence="18">
    <location>
        <begin position="2"/>
        <end position="124"/>
    </location>
</feature>
<evidence type="ECO:0000256" key="2">
    <source>
        <dbReference type="ARBA" id="ARBA00004882"/>
    </source>
</evidence>
<keyword evidence="11" id="KW-0511">Multifunctional enzyme</keyword>
<feature type="active site" description="Proton donor" evidence="15">
    <location>
        <position position="53"/>
    </location>
</feature>
<dbReference type="GO" id="GO:0008703">
    <property type="term" value="F:5-amino-6-(5-phosphoribosylamino)uracil reductase activity"/>
    <property type="evidence" value="ECO:0007669"/>
    <property type="project" value="UniProtKB-EC"/>
</dbReference>
<dbReference type="InterPro" id="IPR016193">
    <property type="entry name" value="Cytidine_deaminase-like"/>
</dbReference>
<evidence type="ECO:0000256" key="9">
    <source>
        <dbReference type="ARBA" id="ARBA00022857"/>
    </source>
</evidence>
<feature type="binding site" evidence="17">
    <location>
        <position position="76"/>
    </location>
    <ligand>
        <name>Zn(2+)</name>
        <dbReference type="ChEBI" id="CHEBI:29105"/>
        <note>catalytic</note>
    </ligand>
</feature>
<evidence type="ECO:0000256" key="13">
    <source>
        <dbReference type="ARBA" id="ARBA00049886"/>
    </source>
</evidence>
<evidence type="ECO:0000259" key="18">
    <source>
        <dbReference type="PROSITE" id="PS51747"/>
    </source>
</evidence>
<dbReference type="EC" id="1.1.1.193" evidence="14"/>
<evidence type="ECO:0000256" key="8">
    <source>
        <dbReference type="ARBA" id="ARBA00022833"/>
    </source>
</evidence>
<keyword evidence="7 14" id="KW-0378">Hydrolase</keyword>
<dbReference type="InterPro" id="IPR024072">
    <property type="entry name" value="DHFR-like_dom_sf"/>
</dbReference>
<feature type="binding site" evidence="16">
    <location>
        <position position="171"/>
    </location>
    <ligand>
        <name>NADP(+)</name>
        <dbReference type="ChEBI" id="CHEBI:58349"/>
    </ligand>
</feature>
<feature type="binding site" evidence="16">
    <location>
        <position position="201"/>
    </location>
    <ligand>
        <name>NADP(+)</name>
        <dbReference type="ChEBI" id="CHEBI:58349"/>
    </ligand>
</feature>
<evidence type="ECO:0000256" key="17">
    <source>
        <dbReference type="PIRSR" id="PIRSR006769-3"/>
    </source>
</evidence>
<evidence type="ECO:0000256" key="11">
    <source>
        <dbReference type="ARBA" id="ARBA00023268"/>
    </source>
</evidence>
<dbReference type="EMBL" id="DVIT01000002">
    <property type="protein sequence ID" value="HIS45997.1"/>
    <property type="molecule type" value="Genomic_DNA"/>
</dbReference>
<comment type="pathway">
    <text evidence="3 14">Cofactor biosynthesis; riboflavin biosynthesis; 5-amino-6-(D-ribitylamino)uracil from GTP: step 3/4.</text>
</comment>
<protein>
    <recommendedName>
        <fullName evidence="14">Riboflavin biosynthesis protein RibD</fullName>
    </recommendedName>
    <domain>
        <recommendedName>
            <fullName evidence="14">Diaminohydroxyphosphoribosylaminopyrimidine deaminase</fullName>
            <shortName evidence="14">DRAP deaminase</shortName>
            <ecNumber evidence="14">3.5.4.26</ecNumber>
        </recommendedName>
        <alternativeName>
            <fullName evidence="14">Riboflavin-specific deaminase</fullName>
        </alternativeName>
    </domain>
    <domain>
        <recommendedName>
            <fullName evidence="14">5-amino-6-(5-phosphoribosylamino)uracil reductase</fullName>
            <ecNumber evidence="14">1.1.1.193</ecNumber>
        </recommendedName>
        <alternativeName>
            <fullName evidence="14">HTP reductase</fullName>
        </alternativeName>
    </domain>
</protein>
<evidence type="ECO:0000256" key="1">
    <source>
        <dbReference type="ARBA" id="ARBA00002151"/>
    </source>
</evidence>
<dbReference type="InterPro" id="IPR011549">
    <property type="entry name" value="RibD_C"/>
</dbReference>
<evidence type="ECO:0000256" key="6">
    <source>
        <dbReference type="ARBA" id="ARBA00022723"/>
    </source>
</evidence>
<keyword evidence="8 14" id="KW-0862">Zinc</keyword>
<dbReference type="FunFam" id="3.40.140.10:FF:000025">
    <property type="entry name" value="Riboflavin biosynthesis protein RibD"/>
    <property type="match status" value="1"/>
</dbReference>
<evidence type="ECO:0000256" key="16">
    <source>
        <dbReference type="PIRSR" id="PIRSR006769-2"/>
    </source>
</evidence>
<dbReference type="PIRSF" id="PIRSF006769">
    <property type="entry name" value="RibD"/>
    <property type="match status" value="1"/>
</dbReference>
<feature type="binding site" evidence="16">
    <location>
        <begin position="296"/>
        <end position="302"/>
    </location>
    <ligand>
        <name>NADP(+)</name>
        <dbReference type="ChEBI" id="CHEBI:58349"/>
    </ligand>
</feature>
<evidence type="ECO:0000256" key="15">
    <source>
        <dbReference type="PIRSR" id="PIRSR006769-1"/>
    </source>
</evidence>
<dbReference type="SUPFAM" id="SSF53927">
    <property type="entry name" value="Cytidine deaminase-like"/>
    <property type="match status" value="1"/>
</dbReference>
<dbReference type="InterPro" id="IPR050765">
    <property type="entry name" value="Riboflavin_Biosynth_HTPR"/>
</dbReference>
<dbReference type="GO" id="GO:0009231">
    <property type="term" value="P:riboflavin biosynthetic process"/>
    <property type="evidence" value="ECO:0007669"/>
    <property type="project" value="UniProtKB-KW"/>
</dbReference>
<comment type="pathway">
    <text evidence="2 14">Cofactor biosynthesis; riboflavin biosynthesis; 5-amino-6-(D-ribitylamino)uracil from GTP: step 2/4.</text>
</comment>
<organism evidence="19 20">
    <name type="scientific">Candidatus Scybalocola faecigallinarum</name>
    <dbReference type="NCBI Taxonomy" id="2840941"/>
    <lineage>
        <taxon>Bacteria</taxon>
        <taxon>Bacillati</taxon>
        <taxon>Bacillota</taxon>
        <taxon>Clostridia</taxon>
        <taxon>Lachnospirales</taxon>
        <taxon>Lachnospiraceae</taxon>
        <taxon>Lachnospiraceae incertae sedis</taxon>
        <taxon>Candidatus Scybalocola (ex Gilroy et al. 2021)</taxon>
    </lineage>
</organism>
<dbReference type="InterPro" id="IPR002734">
    <property type="entry name" value="RibDG_C"/>
</dbReference>
<feature type="binding site" evidence="16">
    <location>
        <position position="185"/>
    </location>
    <ligand>
        <name>substrate</name>
    </ligand>
</feature>
<dbReference type="Proteomes" id="UP000823927">
    <property type="component" value="Unassembled WGS sequence"/>
</dbReference>
<reference evidence="19" key="1">
    <citation type="submission" date="2020-10" db="EMBL/GenBank/DDBJ databases">
        <authorList>
            <person name="Gilroy R."/>
        </authorList>
    </citation>
    <scope>NUCLEOTIDE SEQUENCE</scope>
    <source>
        <strain evidence="19">CHK178-757</strain>
    </source>
</reference>
<comment type="similarity">
    <text evidence="5 14">In the C-terminal section; belongs to the HTP reductase family.</text>
</comment>
<comment type="catalytic activity">
    <reaction evidence="12 14">
        <text>5-amino-6-(5-phospho-D-ribitylamino)uracil + NADP(+) = 5-amino-6-(5-phospho-D-ribosylamino)uracil + NADPH + H(+)</text>
        <dbReference type="Rhea" id="RHEA:17845"/>
        <dbReference type="ChEBI" id="CHEBI:15378"/>
        <dbReference type="ChEBI" id="CHEBI:57783"/>
        <dbReference type="ChEBI" id="CHEBI:58349"/>
        <dbReference type="ChEBI" id="CHEBI:58421"/>
        <dbReference type="ChEBI" id="CHEBI:58453"/>
        <dbReference type="EC" id="1.1.1.193"/>
    </reaction>
</comment>
<feature type="binding site" evidence="16">
    <location>
        <position position="169"/>
    </location>
    <ligand>
        <name>NADP(+)</name>
        <dbReference type="ChEBI" id="CHEBI:58349"/>
    </ligand>
</feature>
<comment type="cofactor">
    <cofactor evidence="14 17">
        <name>Zn(2+)</name>
        <dbReference type="ChEBI" id="CHEBI:29105"/>
    </cofactor>
    <text evidence="14 17">Binds 1 zinc ion.</text>
</comment>
<comment type="caution">
    <text evidence="19">The sequence shown here is derived from an EMBL/GenBank/DDBJ whole genome shotgun (WGS) entry which is preliminary data.</text>
</comment>
<feature type="binding site" evidence="17">
    <location>
        <position position="85"/>
    </location>
    <ligand>
        <name>Zn(2+)</name>
        <dbReference type="ChEBI" id="CHEBI:29105"/>
        <note>catalytic</note>
    </ligand>
</feature>
<dbReference type="InterPro" id="IPR004794">
    <property type="entry name" value="Eubact_RibD"/>
</dbReference>
<dbReference type="GO" id="GO:0046872">
    <property type="term" value="F:metal ion binding"/>
    <property type="evidence" value="ECO:0007669"/>
    <property type="project" value="UniProtKB-KW"/>
</dbReference>
<keyword evidence="14" id="KW-0686">Riboflavin biosynthesis</keyword>
<comment type="catalytic activity">
    <reaction evidence="13 14">
        <text>2,5-diamino-6-hydroxy-4-(5-phosphoribosylamino)-pyrimidine + H2O + H(+) = 5-amino-6-(5-phospho-D-ribosylamino)uracil + NH4(+)</text>
        <dbReference type="Rhea" id="RHEA:21868"/>
        <dbReference type="ChEBI" id="CHEBI:15377"/>
        <dbReference type="ChEBI" id="CHEBI:15378"/>
        <dbReference type="ChEBI" id="CHEBI:28938"/>
        <dbReference type="ChEBI" id="CHEBI:58453"/>
        <dbReference type="ChEBI" id="CHEBI:58614"/>
        <dbReference type="EC" id="3.5.4.26"/>
    </reaction>
</comment>
<feature type="binding site" evidence="16">
    <location>
        <position position="208"/>
    </location>
    <ligand>
        <name>substrate</name>
    </ligand>
</feature>
<name>A0A9D1F2S6_9FIRM</name>
<dbReference type="PANTHER" id="PTHR38011:SF7">
    <property type="entry name" value="2,5-DIAMINO-6-RIBOSYLAMINO-4(3H)-PYRIMIDINONE 5'-PHOSPHATE REDUCTASE"/>
    <property type="match status" value="1"/>
</dbReference>
<feature type="binding site" evidence="17">
    <location>
        <position position="51"/>
    </location>
    <ligand>
        <name>Zn(2+)</name>
        <dbReference type="ChEBI" id="CHEBI:29105"/>
        <note>catalytic</note>
    </ligand>
</feature>
<dbReference type="Gene3D" id="3.40.430.10">
    <property type="entry name" value="Dihydrofolate Reductase, subunit A"/>
    <property type="match status" value="1"/>
</dbReference>
<comment type="function">
    <text evidence="1 14">Converts 2,5-diamino-6-(ribosylamino)-4(3h)-pyrimidinone 5'-phosphate into 5-amino-6-(ribosylamino)-2,4(1h,3h)-pyrimidinedione 5'-phosphate.</text>
</comment>
<evidence type="ECO:0000256" key="3">
    <source>
        <dbReference type="ARBA" id="ARBA00004910"/>
    </source>
</evidence>
<evidence type="ECO:0000256" key="5">
    <source>
        <dbReference type="ARBA" id="ARBA00007417"/>
    </source>
</evidence>
<gene>
    <name evidence="19" type="primary">ribD</name>
    <name evidence="19" type="ORF">IAB46_00260</name>
</gene>